<dbReference type="Proteomes" id="UP001055057">
    <property type="component" value="Unassembled WGS sequence"/>
</dbReference>
<feature type="transmembrane region" description="Helical" evidence="5">
    <location>
        <begin position="134"/>
        <end position="154"/>
    </location>
</feature>
<proteinExistence type="predicted"/>
<dbReference type="EMBL" id="BPRB01000342">
    <property type="protein sequence ID" value="GJE62549.1"/>
    <property type="molecule type" value="Genomic_DNA"/>
</dbReference>
<dbReference type="InterPro" id="IPR050598">
    <property type="entry name" value="AminoAcid_Transporter"/>
</dbReference>
<accession>A0ABQ4U535</accession>
<dbReference type="PANTHER" id="PTHR11785">
    <property type="entry name" value="AMINO ACID TRANSPORTER"/>
    <property type="match status" value="1"/>
</dbReference>
<feature type="transmembrane region" description="Helical" evidence="5">
    <location>
        <begin position="206"/>
        <end position="233"/>
    </location>
</feature>
<feature type="transmembrane region" description="Helical" evidence="5">
    <location>
        <begin position="295"/>
        <end position="318"/>
    </location>
</feature>
<feature type="transmembrane region" description="Helical" evidence="5">
    <location>
        <begin position="400"/>
        <end position="422"/>
    </location>
</feature>
<dbReference type="PIRSF" id="PIRSF006060">
    <property type="entry name" value="AA_transporter"/>
    <property type="match status" value="1"/>
</dbReference>
<comment type="caution">
    <text evidence="6">The sequence shown here is derived from an EMBL/GenBank/DDBJ whole genome shotgun (WGS) entry which is preliminary data.</text>
</comment>
<dbReference type="PANTHER" id="PTHR11785:SF512">
    <property type="entry name" value="SOBREMESA, ISOFORM B"/>
    <property type="match status" value="1"/>
</dbReference>
<evidence type="ECO:0000256" key="1">
    <source>
        <dbReference type="ARBA" id="ARBA00004141"/>
    </source>
</evidence>
<feature type="transmembrane region" description="Helical" evidence="5">
    <location>
        <begin position="245"/>
        <end position="266"/>
    </location>
</feature>
<keyword evidence="3 5" id="KW-1133">Transmembrane helix</keyword>
<evidence type="ECO:0000256" key="2">
    <source>
        <dbReference type="ARBA" id="ARBA00022692"/>
    </source>
</evidence>
<keyword evidence="4 5" id="KW-0472">Membrane</keyword>
<feature type="transmembrane region" description="Helical" evidence="5">
    <location>
        <begin position="339"/>
        <end position="361"/>
    </location>
</feature>
<gene>
    <name evidence="6" type="primary">steT</name>
    <name evidence="6" type="ORF">MPOCJGCO_4682</name>
</gene>
<name>A0ABQ4U535_9HYPH</name>
<evidence type="ECO:0000256" key="5">
    <source>
        <dbReference type="SAM" id="Phobius"/>
    </source>
</evidence>
<feature type="transmembrane region" description="Helical" evidence="5">
    <location>
        <begin position="428"/>
        <end position="449"/>
    </location>
</feature>
<evidence type="ECO:0000313" key="7">
    <source>
        <dbReference type="Proteomes" id="UP001055057"/>
    </source>
</evidence>
<feature type="transmembrane region" description="Helical" evidence="5">
    <location>
        <begin position="30"/>
        <end position="52"/>
    </location>
</feature>
<dbReference type="InterPro" id="IPR002293">
    <property type="entry name" value="AA/rel_permease1"/>
</dbReference>
<feature type="transmembrane region" description="Helical" evidence="5">
    <location>
        <begin position="367"/>
        <end position="388"/>
    </location>
</feature>
<evidence type="ECO:0000256" key="4">
    <source>
        <dbReference type="ARBA" id="ARBA00023136"/>
    </source>
</evidence>
<keyword evidence="7" id="KW-1185">Reference proteome</keyword>
<reference evidence="6" key="2">
    <citation type="submission" date="2021-08" db="EMBL/GenBank/DDBJ databases">
        <authorList>
            <person name="Tani A."/>
            <person name="Ola A."/>
            <person name="Ogura Y."/>
            <person name="Katsura K."/>
            <person name="Hayashi T."/>
        </authorList>
    </citation>
    <scope>NUCLEOTIDE SEQUENCE</scope>
    <source>
        <strain evidence="6">DSM 23632</strain>
    </source>
</reference>
<dbReference type="Pfam" id="PF13520">
    <property type="entry name" value="AA_permease_2"/>
    <property type="match status" value="1"/>
</dbReference>
<feature type="transmembrane region" description="Helical" evidence="5">
    <location>
        <begin position="166"/>
        <end position="186"/>
    </location>
</feature>
<comment type="subcellular location">
    <subcellularLocation>
        <location evidence="1">Membrane</location>
        <topology evidence="1">Multi-pass membrane protein</topology>
    </subcellularLocation>
</comment>
<feature type="transmembrane region" description="Helical" evidence="5">
    <location>
        <begin position="103"/>
        <end position="128"/>
    </location>
</feature>
<feature type="transmembrane region" description="Helical" evidence="5">
    <location>
        <begin position="58"/>
        <end position="82"/>
    </location>
</feature>
<keyword evidence="2 5" id="KW-0812">Transmembrane</keyword>
<protein>
    <submittedName>
        <fullName evidence="6">Serine/threonine exchanger SteT</fullName>
    </submittedName>
</protein>
<dbReference type="Gene3D" id="1.20.1740.10">
    <property type="entry name" value="Amino acid/polyamine transporter I"/>
    <property type="match status" value="1"/>
</dbReference>
<evidence type="ECO:0000256" key="3">
    <source>
        <dbReference type="ARBA" id="ARBA00022989"/>
    </source>
</evidence>
<organism evidence="6 7">
    <name type="scientific">Methylobacterium trifolii</name>
    <dbReference type="NCBI Taxonomy" id="1003092"/>
    <lineage>
        <taxon>Bacteria</taxon>
        <taxon>Pseudomonadati</taxon>
        <taxon>Pseudomonadota</taxon>
        <taxon>Alphaproteobacteria</taxon>
        <taxon>Hyphomicrobiales</taxon>
        <taxon>Methylobacteriaceae</taxon>
        <taxon>Methylobacterium</taxon>
    </lineage>
</organism>
<evidence type="ECO:0000313" key="6">
    <source>
        <dbReference type="EMBL" id="GJE62549.1"/>
    </source>
</evidence>
<reference evidence="6" key="1">
    <citation type="journal article" date="2021" name="Front. Microbiol.">
        <title>Comprehensive Comparative Genomics and Phenotyping of Methylobacterium Species.</title>
        <authorList>
            <person name="Alessa O."/>
            <person name="Ogura Y."/>
            <person name="Fujitani Y."/>
            <person name="Takami H."/>
            <person name="Hayashi T."/>
            <person name="Sahin N."/>
            <person name="Tani A."/>
        </authorList>
    </citation>
    <scope>NUCLEOTIDE SEQUENCE</scope>
    <source>
        <strain evidence="6">DSM 23632</strain>
    </source>
</reference>
<sequence length="458" mass="47912">MKVRTQKVVLMPMTGRSSATRVSPTVSTRAATSIVVADMVGVGIFTTLGFQVTDIPSGFALLLLWFVGGVVALCGAFSYAELAAMFPRSSGEYNFLTRAFSPALGFMAGWLSATVGFAAPVALAAMAFGQYAGAVLPGVPALPLGLAVVWFVTAVRLRGGDLASRFQVGFTLLKLVLILAFIVAGLAGGGGGSVSFAPSASDPARIFSAGFALSLVFVMYAYSGWNAATYIVGDLADPARSLPRALFVGTGLVSALYVTLTAVFLYTTPVADIAGQIEVALISGRHVFGDAGGRIVGLLICVGLIPTIGAMMWIGPSVTVAMGEDVPLLRRFARRSPTGVPVAAVLVQAVVASLLLLTRSFEAVLEFIQFGLLSCAFLTVLGVIKLRITRPDQPRPFRAWGYPVTPLIFLTVTLFMLVHLAASRPLQSFAGAVLMLVGLGLYALTAAHARREATKAPR</sequence>